<dbReference type="PANTHER" id="PTHR24637">
    <property type="entry name" value="COLLAGEN"/>
    <property type="match status" value="1"/>
</dbReference>
<keyword evidence="4" id="KW-0732">Signal</keyword>
<feature type="compositionally biased region" description="Low complexity" evidence="14">
    <location>
        <begin position="316"/>
        <end position="327"/>
    </location>
</feature>
<evidence type="ECO:0000259" key="15">
    <source>
        <dbReference type="SMART" id="SM00210"/>
    </source>
</evidence>
<feature type="region of interest" description="Disordered" evidence="14">
    <location>
        <begin position="288"/>
        <end position="376"/>
    </location>
</feature>
<sequence>MVQPCWYSPWGHCGDLLICLAGEPCPQLWDEDLVGDKYENITGFNLIKRFDLLKISSIKKVRNPRGPVVLRLGAVPLVQPTQQVFPHGLPPAFTLVLTLLLKKNSTGEHWYLFQVTDRQGYPQLSLAVHGPEKSLEFQARAPGATFVSAVFAGKAVASLFDGRWHKVVVAVQSRAVSVHLDCASISSKPLAARRPLAPEGNAFLGLDAVRGTPVRFDIQQAQIYCDAELARQEGCCEISASGCLTEAPKTRRQAELMQSSNLIEISPQSEGRVYTRCFCLEEPLGMVTLGPPGPKGERGLPGTTGGKGEKGERGDPGLVGPEGLAGEPGPPGKPGSPGIGFPGKPVRSPGDPGGPPGPKGEKGDPGIHGIKGEKGDSCLSCDARVLAALLRGPTEGLEGEPAPAPLQPGLPVSTRG</sequence>
<evidence type="ECO:0000256" key="1">
    <source>
        <dbReference type="ARBA" id="ARBA00004498"/>
    </source>
</evidence>
<keyword evidence="7 16" id="KW-0176">Collagen</keyword>
<evidence type="ECO:0000313" key="16">
    <source>
        <dbReference type="EMBL" id="PKU30595.1"/>
    </source>
</evidence>
<keyword evidence="5" id="KW-0677">Repeat</keyword>
<comment type="similarity">
    <text evidence="10">Belongs to the fibril-associated collagens with interrupted helices (FACIT) family.</text>
</comment>
<gene>
    <name evidence="16" type="ORF">llap_19101</name>
</gene>
<proteinExistence type="inferred from homology"/>
<comment type="subunit">
    <text evidence="12">Homotrimer. Interacts with FBN1, fibronectin and integrins ITGA1/ITGB1 and ITGA2/ITGB1. Integrin ITGA1/ITGB1 binds to a unique site within COL16A1 located close to its C-terminal end between collagenous domains COL1-COL3.</text>
</comment>
<keyword evidence="17" id="KW-1185">Reference proteome</keyword>
<dbReference type="GO" id="GO:0007155">
    <property type="term" value="P:cell adhesion"/>
    <property type="evidence" value="ECO:0007669"/>
    <property type="project" value="UniProtKB-KW"/>
</dbReference>
<name>A0A2I0T9Z6_LIMLA</name>
<evidence type="ECO:0000256" key="8">
    <source>
        <dbReference type="ARBA" id="ARBA00023180"/>
    </source>
</evidence>
<feature type="compositionally biased region" description="Basic and acidic residues" evidence="14">
    <location>
        <begin position="359"/>
        <end position="376"/>
    </location>
</feature>
<evidence type="ECO:0000256" key="7">
    <source>
        <dbReference type="ARBA" id="ARBA00023119"/>
    </source>
</evidence>
<evidence type="ECO:0000256" key="3">
    <source>
        <dbReference type="ARBA" id="ARBA00022530"/>
    </source>
</evidence>
<evidence type="ECO:0000256" key="12">
    <source>
        <dbReference type="ARBA" id="ARBA00063879"/>
    </source>
</evidence>
<keyword evidence="9" id="KW-0379">Hydroxylation</keyword>
<reference evidence="17" key="2">
    <citation type="submission" date="2017-12" db="EMBL/GenBank/DDBJ databases">
        <title>Genome sequence of the Bar-tailed Godwit (Limosa lapponica baueri).</title>
        <authorList>
            <person name="Lima N.C.B."/>
            <person name="Parody-Merino A.M."/>
            <person name="Battley P.F."/>
            <person name="Fidler A.E."/>
            <person name="Prosdocimi F."/>
        </authorList>
    </citation>
    <scope>NUCLEOTIDE SEQUENCE [LARGE SCALE GENOMIC DNA]</scope>
</reference>
<comment type="function">
    <text evidence="11">Involved in mediating cell attachment and inducing integrin-mediated cellular reactions, such as cell spreading and alterations in cell morphology.</text>
</comment>
<dbReference type="PANTHER" id="PTHR24637:SF421">
    <property type="entry name" value="CUTICLE COLLAGEN DPY-2"/>
    <property type="match status" value="1"/>
</dbReference>
<dbReference type="SUPFAM" id="SSF49899">
    <property type="entry name" value="Concanavalin A-like lectins/glucanases"/>
    <property type="match status" value="1"/>
</dbReference>
<organism evidence="16 17">
    <name type="scientific">Limosa lapponica baueri</name>
    <dbReference type="NCBI Taxonomy" id="1758121"/>
    <lineage>
        <taxon>Eukaryota</taxon>
        <taxon>Metazoa</taxon>
        <taxon>Chordata</taxon>
        <taxon>Craniata</taxon>
        <taxon>Vertebrata</taxon>
        <taxon>Euteleostomi</taxon>
        <taxon>Archelosauria</taxon>
        <taxon>Archosauria</taxon>
        <taxon>Dinosauria</taxon>
        <taxon>Saurischia</taxon>
        <taxon>Theropoda</taxon>
        <taxon>Coelurosauria</taxon>
        <taxon>Aves</taxon>
        <taxon>Neognathae</taxon>
        <taxon>Neoaves</taxon>
        <taxon>Charadriiformes</taxon>
        <taxon>Scolopacidae</taxon>
        <taxon>Limosa</taxon>
    </lineage>
</organism>
<feature type="region of interest" description="Disordered" evidence="14">
    <location>
        <begin position="394"/>
        <end position="416"/>
    </location>
</feature>
<evidence type="ECO:0000313" key="17">
    <source>
        <dbReference type="Proteomes" id="UP000233556"/>
    </source>
</evidence>
<dbReference type="InterPro" id="IPR008160">
    <property type="entry name" value="Collagen"/>
</dbReference>
<dbReference type="Gene3D" id="2.60.120.200">
    <property type="match status" value="1"/>
</dbReference>
<accession>A0A2I0T9Z6</accession>
<dbReference type="EMBL" id="KZ514369">
    <property type="protein sequence ID" value="PKU30595.1"/>
    <property type="molecule type" value="Genomic_DNA"/>
</dbReference>
<dbReference type="Proteomes" id="UP000233556">
    <property type="component" value="Unassembled WGS sequence"/>
</dbReference>
<dbReference type="FunFam" id="2.60.120.200:FF:000094">
    <property type="entry name" value="Collagen type XVI alpha 1 chain"/>
    <property type="match status" value="1"/>
</dbReference>
<evidence type="ECO:0000256" key="6">
    <source>
        <dbReference type="ARBA" id="ARBA00022889"/>
    </source>
</evidence>
<dbReference type="InterPro" id="IPR013320">
    <property type="entry name" value="ConA-like_dom_sf"/>
</dbReference>
<keyword evidence="3" id="KW-0272">Extracellular matrix</keyword>
<dbReference type="AlphaFoldDB" id="A0A2I0T9Z6"/>
<dbReference type="Pfam" id="PF01391">
    <property type="entry name" value="Collagen"/>
    <property type="match status" value="1"/>
</dbReference>
<dbReference type="GO" id="GO:0005581">
    <property type="term" value="C:collagen trimer"/>
    <property type="evidence" value="ECO:0007669"/>
    <property type="project" value="UniProtKB-KW"/>
</dbReference>
<dbReference type="OrthoDB" id="8939548at2759"/>
<evidence type="ECO:0000256" key="2">
    <source>
        <dbReference type="ARBA" id="ARBA00022525"/>
    </source>
</evidence>
<dbReference type="SMART" id="SM00210">
    <property type="entry name" value="TSPN"/>
    <property type="match status" value="1"/>
</dbReference>
<evidence type="ECO:0000256" key="13">
    <source>
        <dbReference type="ARBA" id="ARBA00074547"/>
    </source>
</evidence>
<keyword evidence="8" id="KW-0325">Glycoprotein</keyword>
<evidence type="ECO:0000256" key="9">
    <source>
        <dbReference type="ARBA" id="ARBA00023278"/>
    </source>
</evidence>
<feature type="domain" description="Thrombospondin-like N-terminal" evidence="15">
    <location>
        <begin position="43"/>
        <end position="227"/>
    </location>
</feature>
<evidence type="ECO:0000256" key="10">
    <source>
        <dbReference type="ARBA" id="ARBA00049648"/>
    </source>
</evidence>
<keyword evidence="6" id="KW-0130">Cell adhesion</keyword>
<keyword evidence="2" id="KW-0964">Secreted</keyword>
<dbReference type="InterPro" id="IPR048287">
    <property type="entry name" value="TSPN-like_N"/>
</dbReference>
<evidence type="ECO:0000256" key="11">
    <source>
        <dbReference type="ARBA" id="ARBA00057339"/>
    </source>
</evidence>
<comment type="subcellular location">
    <subcellularLocation>
        <location evidence="1">Secreted</location>
        <location evidence="1">Extracellular space</location>
        <location evidence="1">Extracellular matrix</location>
    </subcellularLocation>
</comment>
<protein>
    <recommendedName>
        <fullName evidence="13">Collagen alpha-1(XVI) chain</fullName>
    </recommendedName>
</protein>
<evidence type="ECO:0000256" key="14">
    <source>
        <dbReference type="SAM" id="MobiDB-lite"/>
    </source>
</evidence>
<reference evidence="17" key="1">
    <citation type="submission" date="2017-11" db="EMBL/GenBank/DDBJ databases">
        <authorList>
            <person name="Lima N.C."/>
            <person name="Parody-Merino A.M."/>
            <person name="Battley P.F."/>
            <person name="Fidler A.E."/>
            <person name="Prosdocimi F."/>
        </authorList>
    </citation>
    <scope>NUCLEOTIDE SEQUENCE [LARGE SCALE GENOMIC DNA]</scope>
</reference>
<evidence type="ECO:0000256" key="5">
    <source>
        <dbReference type="ARBA" id="ARBA00022737"/>
    </source>
</evidence>
<evidence type="ECO:0000256" key="4">
    <source>
        <dbReference type="ARBA" id="ARBA00022729"/>
    </source>
</evidence>